<dbReference type="GO" id="GO:0006265">
    <property type="term" value="P:DNA topological change"/>
    <property type="evidence" value="ECO:0007669"/>
    <property type="project" value="InterPro"/>
</dbReference>
<keyword evidence="6 13" id="KW-0413">Isomerase</keyword>
<dbReference type="Proteomes" id="UP000503440">
    <property type="component" value="Plasmid pB18-1"/>
</dbReference>
<dbReference type="Pfam" id="PF01751">
    <property type="entry name" value="Toprim"/>
    <property type="match status" value="1"/>
</dbReference>
<evidence type="ECO:0000256" key="4">
    <source>
        <dbReference type="ARBA" id="ARBA00023029"/>
    </source>
</evidence>
<evidence type="ECO:0000256" key="10">
    <source>
        <dbReference type="ARBA" id="ARBA00032877"/>
    </source>
</evidence>
<evidence type="ECO:0000256" key="7">
    <source>
        <dbReference type="ARBA" id="ARBA00030003"/>
    </source>
</evidence>
<dbReference type="InterPro" id="IPR006171">
    <property type="entry name" value="TOPRIM_dom"/>
</dbReference>
<comment type="similarity">
    <text evidence="2">Belongs to the type IA topoisomerase family.</text>
</comment>
<evidence type="ECO:0000259" key="12">
    <source>
        <dbReference type="PROSITE" id="PS52039"/>
    </source>
</evidence>
<dbReference type="InterPro" id="IPR023405">
    <property type="entry name" value="Topo_IA_core_domain"/>
</dbReference>
<evidence type="ECO:0000259" key="11">
    <source>
        <dbReference type="PROSITE" id="PS50880"/>
    </source>
</evidence>
<evidence type="ECO:0000256" key="5">
    <source>
        <dbReference type="ARBA" id="ARBA00023125"/>
    </source>
</evidence>
<dbReference type="PANTHER" id="PTHR42785:SF1">
    <property type="entry name" value="DNA TOPOISOMERASE"/>
    <property type="match status" value="1"/>
</dbReference>
<dbReference type="Pfam" id="PF01131">
    <property type="entry name" value="Topoisom_bac"/>
    <property type="match status" value="1"/>
</dbReference>
<dbReference type="RefSeq" id="WP_163146445.1">
    <property type="nucleotide sequence ID" value="NZ_CP044456.1"/>
</dbReference>
<protein>
    <recommendedName>
        <fullName evidence="3">DNA topoisomerase</fullName>
        <ecNumber evidence="3">5.6.2.1</ecNumber>
    </recommendedName>
    <alternativeName>
        <fullName evidence="10">Omega-protein</fullName>
    </alternativeName>
    <alternativeName>
        <fullName evidence="9">Relaxing enzyme</fullName>
    </alternativeName>
    <alternativeName>
        <fullName evidence="7">Swivelase</fullName>
    </alternativeName>
    <alternativeName>
        <fullName evidence="8">Untwisting enzyme</fullName>
    </alternativeName>
</protein>
<dbReference type="GO" id="GO:0003677">
    <property type="term" value="F:DNA binding"/>
    <property type="evidence" value="ECO:0007669"/>
    <property type="project" value="UniProtKB-KW"/>
</dbReference>
<dbReference type="InterPro" id="IPR013825">
    <property type="entry name" value="Topo_IA_cen_sub2"/>
</dbReference>
<dbReference type="InterPro" id="IPR013824">
    <property type="entry name" value="Topo_IA_cen_sub1"/>
</dbReference>
<dbReference type="SUPFAM" id="SSF56712">
    <property type="entry name" value="Prokaryotic type I DNA topoisomerase"/>
    <property type="match status" value="1"/>
</dbReference>
<dbReference type="InterPro" id="IPR000380">
    <property type="entry name" value="Topo_IA"/>
</dbReference>
<feature type="domain" description="Toprim" evidence="11">
    <location>
        <begin position="8"/>
        <end position="124"/>
    </location>
</feature>
<dbReference type="PROSITE" id="PS52039">
    <property type="entry name" value="TOPO_IA_2"/>
    <property type="match status" value="1"/>
</dbReference>
<dbReference type="NCBIfam" id="TIGR01051">
    <property type="entry name" value="topA_bact"/>
    <property type="match status" value="1"/>
</dbReference>
<name>A0A6C0Y7U2_9GAMM</name>
<evidence type="ECO:0000313" key="14">
    <source>
        <dbReference type="Proteomes" id="UP000503440"/>
    </source>
</evidence>
<dbReference type="Gene3D" id="1.10.460.10">
    <property type="entry name" value="Topoisomerase I, domain 2"/>
    <property type="match status" value="1"/>
</dbReference>
<dbReference type="InterPro" id="IPR013826">
    <property type="entry name" value="Topo_IA_cen_sub3"/>
</dbReference>
<dbReference type="InterPro" id="IPR003602">
    <property type="entry name" value="Topo_IA_DNA-bd_dom"/>
</dbReference>
<evidence type="ECO:0000256" key="3">
    <source>
        <dbReference type="ARBA" id="ARBA00012891"/>
    </source>
</evidence>
<keyword evidence="5" id="KW-0238">DNA-binding</keyword>
<geneLocation type="plasmid" evidence="14">
    <name>pb18-1</name>
</geneLocation>
<dbReference type="PRINTS" id="PR00417">
    <property type="entry name" value="PRTPISMRASEI"/>
</dbReference>
<dbReference type="EMBL" id="CP044456">
    <property type="protein sequence ID" value="QIC71785.1"/>
    <property type="molecule type" value="Genomic_DNA"/>
</dbReference>
<keyword evidence="13" id="KW-0614">Plasmid</keyword>
<dbReference type="InterPro" id="IPR003601">
    <property type="entry name" value="Topo_IA_2"/>
</dbReference>
<proteinExistence type="inferred from homology"/>
<dbReference type="SMART" id="SM00437">
    <property type="entry name" value="TOP1Ac"/>
    <property type="match status" value="1"/>
</dbReference>
<dbReference type="InterPro" id="IPR013497">
    <property type="entry name" value="Topo_IA_cen"/>
</dbReference>
<dbReference type="EC" id="5.6.2.1" evidence="3"/>
<feature type="domain" description="Topo IA-type catalytic" evidence="12">
    <location>
        <begin position="140"/>
        <end position="583"/>
    </location>
</feature>
<sequence>MGASANLKYLVIVESPNKCEKIKGYLDSEYPGQYEVMASAGHIRDLGKGGFEDLGYTVPGFKGIYAISESKKNIAIKLKNTAQRVEKVFLATDLDREGEGISWHLKVLLGLKDADYERVTFGEITKNEIIKAIQNPRKIDMHLVAAQETRRLLDRCIGWGLHQVVHDAVRFTSSVGRVQTPALRLIVEKEIDIRDFKPTAYYELFSNFDKGWSAKWDPKAGESKNHSWFSPGQEYITDKAMVEELKTKITDLTVTSIKNKQSPSAPAKPFITSTLQKTAFTQLGMYPADTMKYAQKLFEDGHITYHRTDSPNLSDEAIEEIKAYGRKEDIIVVGRKWQAGASAQEAHEAIRPTSIFNTQIQFSDPKEKQLYDLIWNRTLCSQLEEATYDVREVRMEKEVFVTINGELEQRTAHFVARARKLISKGWLQFTESQKIDLSDEEKAKEEKEEEAALFNNPIPDDLKEGDVIKPLEVQMKSRRTTTPKRYNQASLVSALEKLGIGRPSTYATILAKLYEREFIGEKKQKIHANPNGIKLIETIKDQFSFVNYDYTAKMEKALDTIASGKANWLEIMSDIHKQTLEVEREVFQRNVLASIPLHKCTEPNCNGRMMPRLYVGTDSKTKKSFERAYWRCNNKGCGHSMPDNNGEPGIRWKKTQTAHTCLKCETHKLILIEGKDDAGKDRAYYRCAGSLDNSKPKCGEYFDYIPETGEPNFEKWRRDHTHKCLECDGYIRFRSGDRDGTQWTAFICENISRKKNPCKSYYPVAANGTEPDYEAYKAKKAAAPKEEIVDGHTASCTGSRCSGELKLYKMFSKKNNSDYFMWKCGKCNRRYWNNEDNTIGKEIADRK</sequence>
<dbReference type="SMART" id="SM00493">
    <property type="entry name" value="TOPRIM"/>
    <property type="match status" value="1"/>
</dbReference>
<dbReference type="Gene3D" id="2.70.20.10">
    <property type="entry name" value="Topoisomerase I, domain 3"/>
    <property type="match status" value="1"/>
</dbReference>
<evidence type="ECO:0000256" key="9">
    <source>
        <dbReference type="ARBA" id="ARBA00032235"/>
    </source>
</evidence>
<organism evidence="13 14">
    <name type="scientific">Acinetobacter indicus</name>
    <dbReference type="NCBI Taxonomy" id="756892"/>
    <lineage>
        <taxon>Bacteria</taxon>
        <taxon>Pseudomonadati</taxon>
        <taxon>Pseudomonadota</taxon>
        <taxon>Gammaproteobacteria</taxon>
        <taxon>Moraxellales</taxon>
        <taxon>Moraxellaceae</taxon>
        <taxon>Acinetobacter</taxon>
    </lineage>
</organism>
<dbReference type="PROSITE" id="PS50880">
    <property type="entry name" value="TOPRIM"/>
    <property type="match status" value="1"/>
</dbReference>
<dbReference type="SMART" id="SM00436">
    <property type="entry name" value="TOP1Bc"/>
    <property type="match status" value="1"/>
</dbReference>
<dbReference type="PANTHER" id="PTHR42785">
    <property type="entry name" value="DNA TOPOISOMERASE, TYPE IA, CORE"/>
    <property type="match status" value="1"/>
</dbReference>
<dbReference type="AlphaFoldDB" id="A0A6C0Y7U2"/>
<dbReference type="GO" id="GO:0003917">
    <property type="term" value="F:DNA topoisomerase type I (single strand cut, ATP-independent) activity"/>
    <property type="evidence" value="ECO:0007669"/>
    <property type="project" value="UniProtKB-EC"/>
</dbReference>
<gene>
    <name evidence="13" type="primary">topA</name>
    <name evidence="13" type="ORF">FSC09_15445</name>
</gene>
<dbReference type="InterPro" id="IPR005733">
    <property type="entry name" value="TopoI_bac-type"/>
</dbReference>
<dbReference type="Gene3D" id="1.10.290.10">
    <property type="entry name" value="Topoisomerase I, domain 4"/>
    <property type="match status" value="1"/>
</dbReference>
<keyword evidence="4" id="KW-0799">Topoisomerase</keyword>
<evidence type="ECO:0000256" key="2">
    <source>
        <dbReference type="ARBA" id="ARBA00009446"/>
    </source>
</evidence>
<comment type="catalytic activity">
    <reaction evidence="1">
        <text>ATP-independent breakage of single-stranded DNA, followed by passage and rejoining.</text>
        <dbReference type="EC" id="5.6.2.1"/>
    </reaction>
</comment>
<evidence type="ECO:0000256" key="6">
    <source>
        <dbReference type="ARBA" id="ARBA00023235"/>
    </source>
</evidence>
<evidence type="ECO:0000256" key="8">
    <source>
        <dbReference type="ARBA" id="ARBA00031985"/>
    </source>
</evidence>
<reference evidence="13 14" key="1">
    <citation type="submission" date="2019-09" db="EMBL/GenBank/DDBJ databases">
        <title>Non-baumannii Acinetobacter spp. carrying blaNDM-1 isolated in China.</title>
        <authorList>
            <person name="Cui C."/>
            <person name="Chen C."/>
            <person name="Sun J."/>
            <person name="Liu Y."/>
        </authorList>
    </citation>
    <scope>NUCLEOTIDE SEQUENCE [LARGE SCALE GENOMIC DNA]</scope>
    <source>
        <strain evidence="13 14">B18</strain>
        <plasmid evidence="14">pb18-1</plasmid>
    </source>
</reference>
<dbReference type="Gene3D" id="3.40.50.140">
    <property type="match status" value="1"/>
</dbReference>
<evidence type="ECO:0000256" key="1">
    <source>
        <dbReference type="ARBA" id="ARBA00000213"/>
    </source>
</evidence>
<evidence type="ECO:0000313" key="13">
    <source>
        <dbReference type="EMBL" id="QIC71785.1"/>
    </source>
</evidence>
<accession>A0A6C0Y7U2</accession>
<dbReference type="CDD" id="cd00186">
    <property type="entry name" value="TOP1Ac"/>
    <property type="match status" value="1"/>
</dbReference>